<keyword evidence="4" id="KW-1185">Reference proteome</keyword>
<feature type="non-terminal residue" evidence="3">
    <location>
        <position position="1"/>
    </location>
</feature>
<keyword evidence="2" id="KW-0472">Membrane</keyword>
<feature type="region of interest" description="Disordered" evidence="1">
    <location>
        <begin position="187"/>
        <end position="219"/>
    </location>
</feature>
<evidence type="ECO:0000313" key="3">
    <source>
        <dbReference type="EMBL" id="KAF1950391.1"/>
    </source>
</evidence>
<gene>
    <name evidence="3" type="ORF">CC80DRAFT_378763</name>
</gene>
<dbReference type="Proteomes" id="UP000800035">
    <property type="component" value="Unassembled WGS sequence"/>
</dbReference>
<keyword evidence="2" id="KW-1133">Transmembrane helix</keyword>
<proteinExistence type="predicted"/>
<protein>
    <submittedName>
        <fullName evidence="3">Uncharacterized protein</fullName>
    </submittedName>
</protein>
<feature type="compositionally biased region" description="Low complexity" evidence="1">
    <location>
        <begin position="187"/>
        <end position="202"/>
    </location>
</feature>
<sequence length="250" mass="26467">LNRGPITALFSPPQSCTATLSKRQTGGGIFLGHLDDPYFDPSCYPTGTLQTQDFYSTSAWGAYYYSPAICPFEWTTAMLFKSSFPAYASTFISLDPQTTVAVCCPSGFSYQAFGHQCSSLVTPNQVLTYISARTQGAAGWDRGSVSMTTVTSSFAVVGDGVPIWWQSSDLEVLAAAKRYTPTTTTASDTAATSSLATTTGSANPTSSVNAPPPPKGQSKSLPVGVKICVGVGVPVLFIAVLTIILYFLRR</sequence>
<reference evidence="3" key="1">
    <citation type="journal article" date="2020" name="Stud. Mycol.">
        <title>101 Dothideomycetes genomes: a test case for predicting lifestyles and emergence of pathogens.</title>
        <authorList>
            <person name="Haridas S."/>
            <person name="Albert R."/>
            <person name="Binder M."/>
            <person name="Bloem J."/>
            <person name="Labutti K."/>
            <person name="Salamov A."/>
            <person name="Andreopoulos B."/>
            <person name="Baker S."/>
            <person name="Barry K."/>
            <person name="Bills G."/>
            <person name="Bluhm B."/>
            <person name="Cannon C."/>
            <person name="Castanera R."/>
            <person name="Culley D."/>
            <person name="Daum C."/>
            <person name="Ezra D."/>
            <person name="Gonzalez J."/>
            <person name="Henrissat B."/>
            <person name="Kuo A."/>
            <person name="Liang C."/>
            <person name="Lipzen A."/>
            <person name="Lutzoni F."/>
            <person name="Magnuson J."/>
            <person name="Mondo S."/>
            <person name="Nolan M."/>
            <person name="Ohm R."/>
            <person name="Pangilinan J."/>
            <person name="Park H.-J."/>
            <person name="Ramirez L."/>
            <person name="Alfaro M."/>
            <person name="Sun H."/>
            <person name="Tritt A."/>
            <person name="Yoshinaga Y."/>
            <person name="Zwiers L.-H."/>
            <person name="Turgeon B."/>
            <person name="Goodwin S."/>
            <person name="Spatafora J."/>
            <person name="Crous P."/>
            <person name="Grigoriev I."/>
        </authorList>
    </citation>
    <scope>NUCLEOTIDE SEQUENCE</scope>
    <source>
        <strain evidence="3">CBS 675.92</strain>
    </source>
</reference>
<accession>A0A6A5TCQ8</accession>
<feature type="transmembrane region" description="Helical" evidence="2">
    <location>
        <begin position="223"/>
        <end position="248"/>
    </location>
</feature>
<name>A0A6A5TCQ8_9PLEO</name>
<evidence type="ECO:0000313" key="4">
    <source>
        <dbReference type="Proteomes" id="UP000800035"/>
    </source>
</evidence>
<evidence type="ECO:0000256" key="1">
    <source>
        <dbReference type="SAM" id="MobiDB-lite"/>
    </source>
</evidence>
<keyword evidence="2" id="KW-0812">Transmembrane</keyword>
<dbReference type="AlphaFoldDB" id="A0A6A5TCQ8"/>
<dbReference type="OrthoDB" id="4770059at2759"/>
<evidence type="ECO:0000256" key="2">
    <source>
        <dbReference type="SAM" id="Phobius"/>
    </source>
</evidence>
<dbReference type="EMBL" id="ML977026">
    <property type="protein sequence ID" value="KAF1950391.1"/>
    <property type="molecule type" value="Genomic_DNA"/>
</dbReference>
<organism evidence="3 4">
    <name type="scientific">Byssothecium circinans</name>
    <dbReference type="NCBI Taxonomy" id="147558"/>
    <lineage>
        <taxon>Eukaryota</taxon>
        <taxon>Fungi</taxon>
        <taxon>Dikarya</taxon>
        <taxon>Ascomycota</taxon>
        <taxon>Pezizomycotina</taxon>
        <taxon>Dothideomycetes</taxon>
        <taxon>Pleosporomycetidae</taxon>
        <taxon>Pleosporales</taxon>
        <taxon>Massarineae</taxon>
        <taxon>Massarinaceae</taxon>
        <taxon>Byssothecium</taxon>
    </lineage>
</organism>
<feature type="non-terminal residue" evidence="3">
    <location>
        <position position="250"/>
    </location>
</feature>